<accession>G8LZH7</accession>
<reference evidence="1 2" key="2">
    <citation type="journal article" date="2012" name="Stand. Genomic Sci.">
        <title>Complete Genome Sequence of Clostridium clariflavum DSM 19732.</title>
        <authorList>
            <person name="Izquierdo J.A."/>
            <person name="Goodwin L."/>
            <person name="Davenport K.W."/>
            <person name="Teshima H."/>
            <person name="Bruce D."/>
            <person name="Detter C."/>
            <person name="Tapia R."/>
            <person name="Han S."/>
            <person name="Land M."/>
            <person name="Hauser L."/>
            <person name="Jeffries C.D."/>
            <person name="Han J."/>
            <person name="Pitluck S."/>
            <person name="Nolan M."/>
            <person name="Chen A."/>
            <person name="Huntemann M."/>
            <person name="Mavromatis K."/>
            <person name="Mikhailova N."/>
            <person name="Liolios K."/>
            <person name="Woyke T."/>
            <person name="Lynd L.R."/>
        </authorList>
    </citation>
    <scope>NUCLEOTIDE SEQUENCE [LARGE SCALE GENOMIC DNA]</scope>
    <source>
        <strain evidence="2">DSM 19732 / NBRC 101661 / EBR45</strain>
    </source>
</reference>
<dbReference type="Proteomes" id="UP000005435">
    <property type="component" value="Chromosome"/>
</dbReference>
<protein>
    <submittedName>
        <fullName evidence="1">Uncharacterized protein</fullName>
    </submittedName>
</protein>
<name>G8LZH7_ACECE</name>
<evidence type="ECO:0000313" key="2">
    <source>
        <dbReference type="Proteomes" id="UP000005435"/>
    </source>
</evidence>
<dbReference type="HOGENOM" id="CLU_3078364_0_0_9"/>
<dbReference type="EMBL" id="CP003065">
    <property type="protein sequence ID" value="AEV66840.1"/>
    <property type="molecule type" value="Genomic_DNA"/>
</dbReference>
<proteinExistence type="predicted"/>
<sequence length="52" mass="6196">MDVLESCYFCDNLVFIDTVEYCGYYCKITGRKYCCKDSNEHCCENYCYSVEE</sequence>
<organism evidence="1 2">
    <name type="scientific">Acetivibrio clariflavus (strain DSM 19732 / NBRC 101661 / EBR45)</name>
    <name type="common">Clostridium clariflavum</name>
    <dbReference type="NCBI Taxonomy" id="720554"/>
    <lineage>
        <taxon>Bacteria</taxon>
        <taxon>Bacillati</taxon>
        <taxon>Bacillota</taxon>
        <taxon>Clostridia</taxon>
        <taxon>Eubacteriales</taxon>
        <taxon>Oscillospiraceae</taxon>
        <taxon>Acetivibrio</taxon>
    </lineage>
</organism>
<gene>
    <name evidence="1" type="ordered locus">Clocl_0083</name>
</gene>
<evidence type="ECO:0000313" key="1">
    <source>
        <dbReference type="EMBL" id="AEV66840.1"/>
    </source>
</evidence>
<dbReference type="STRING" id="720554.Clocl_0083"/>
<dbReference type="RefSeq" id="WP_014253478.1">
    <property type="nucleotide sequence ID" value="NC_016627.1"/>
</dbReference>
<dbReference type="AlphaFoldDB" id="G8LZH7"/>
<keyword evidence="2" id="KW-1185">Reference proteome</keyword>
<reference evidence="2" key="1">
    <citation type="submission" date="2011-12" db="EMBL/GenBank/DDBJ databases">
        <title>Complete sequence of Clostridium clariflavum DSM 19732.</title>
        <authorList>
            <consortium name="US DOE Joint Genome Institute"/>
            <person name="Lucas S."/>
            <person name="Han J."/>
            <person name="Lapidus A."/>
            <person name="Cheng J.-F."/>
            <person name="Goodwin L."/>
            <person name="Pitluck S."/>
            <person name="Peters L."/>
            <person name="Teshima H."/>
            <person name="Detter J.C."/>
            <person name="Han C."/>
            <person name="Tapia R."/>
            <person name="Land M."/>
            <person name="Hauser L."/>
            <person name="Kyrpides N."/>
            <person name="Ivanova N."/>
            <person name="Pagani I."/>
            <person name="Kitzmiller T."/>
            <person name="Lynd L."/>
            <person name="Izquierdo J."/>
            <person name="Woyke T."/>
        </authorList>
    </citation>
    <scope>NUCLEOTIDE SEQUENCE [LARGE SCALE GENOMIC DNA]</scope>
    <source>
        <strain evidence="2">DSM 19732 / NBRC 101661 / EBR45</strain>
    </source>
</reference>
<dbReference type="KEGG" id="ccl:Clocl_0083"/>